<dbReference type="InterPro" id="IPR023210">
    <property type="entry name" value="NADP_OxRdtase_dom"/>
</dbReference>
<accession>A0A7M2X2Y1</accession>
<reference evidence="2 3" key="1">
    <citation type="submission" date="2020-10" db="EMBL/GenBank/DDBJ databases">
        <title>Wide distribution of Phycisphaera-like planctomycetes from WD2101 soil group in peatlands and genome analysis of the first cultivated representative.</title>
        <authorList>
            <person name="Dedysh S.N."/>
            <person name="Beletsky A.V."/>
            <person name="Ivanova A."/>
            <person name="Kulichevskaya I.S."/>
            <person name="Suzina N.E."/>
            <person name="Philippov D.A."/>
            <person name="Rakitin A.L."/>
            <person name="Mardanov A.V."/>
            <person name="Ravin N.V."/>
        </authorList>
    </citation>
    <scope>NUCLEOTIDE SEQUENCE [LARGE SCALE GENOMIC DNA]</scope>
    <source>
        <strain evidence="2 3">M1803</strain>
    </source>
</reference>
<dbReference type="InterPro" id="IPR036812">
    <property type="entry name" value="NAD(P)_OxRdtase_dom_sf"/>
</dbReference>
<dbReference type="InterPro" id="IPR050523">
    <property type="entry name" value="AKR_Detox_Biosynth"/>
</dbReference>
<dbReference type="AlphaFoldDB" id="A0A7M2X2Y1"/>
<feature type="domain" description="NADP-dependent oxidoreductase" evidence="1">
    <location>
        <begin position="16"/>
        <end position="299"/>
    </location>
</feature>
<dbReference type="PRINTS" id="PR00069">
    <property type="entry name" value="ALDKETRDTASE"/>
</dbReference>
<dbReference type="EMBL" id="CP063458">
    <property type="protein sequence ID" value="QOV92073.1"/>
    <property type="molecule type" value="Genomic_DNA"/>
</dbReference>
<dbReference type="GO" id="GO:0016491">
    <property type="term" value="F:oxidoreductase activity"/>
    <property type="evidence" value="ECO:0007669"/>
    <property type="project" value="InterPro"/>
</dbReference>
<evidence type="ECO:0000313" key="3">
    <source>
        <dbReference type="Proteomes" id="UP000593765"/>
    </source>
</evidence>
<evidence type="ECO:0000259" key="1">
    <source>
        <dbReference type="Pfam" id="PF00248"/>
    </source>
</evidence>
<dbReference type="Proteomes" id="UP000593765">
    <property type="component" value="Chromosome"/>
</dbReference>
<dbReference type="RefSeq" id="WP_206295403.1">
    <property type="nucleotide sequence ID" value="NZ_CP063458.1"/>
</dbReference>
<sequence>MRTQLIGRSPLVATRLSYGCWRLVSTMNPAEVTPDREAEGRRAVIAAYEAGYTLFDHADIYCAGVCEKVFGDVLRQVAGMRDRVLIATKCGIILPAPGVQHRYDFSRDHILRSCEQSLQRLGVDTIDLYQLHRPDLLMNPAEVAGAFNTLRQQGKVGEFGVSNFSPSFVTALQSACPFPLAVNQVEVHLARLDCFYDGTLDQCLAQKITPMAWSPLGGGVLGDGGTVEASNPKAAVLSKLQHVMDEVAGKYGISRSVLAVAWLLKHPSGIVPIIGTIKPQRIAEMVKADDVELSREDWYKLLVAARGEALP</sequence>
<organism evidence="2 3">
    <name type="scientific">Humisphaera borealis</name>
    <dbReference type="NCBI Taxonomy" id="2807512"/>
    <lineage>
        <taxon>Bacteria</taxon>
        <taxon>Pseudomonadati</taxon>
        <taxon>Planctomycetota</taxon>
        <taxon>Phycisphaerae</taxon>
        <taxon>Tepidisphaerales</taxon>
        <taxon>Tepidisphaeraceae</taxon>
        <taxon>Humisphaera</taxon>
    </lineage>
</organism>
<keyword evidence="3" id="KW-1185">Reference proteome</keyword>
<gene>
    <name evidence="2" type="ORF">IPV69_12255</name>
</gene>
<evidence type="ECO:0000313" key="2">
    <source>
        <dbReference type="EMBL" id="QOV92073.1"/>
    </source>
</evidence>
<dbReference type="KEGG" id="hbs:IPV69_12255"/>
<dbReference type="Gene3D" id="3.20.20.100">
    <property type="entry name" value="NADP-dependent oxidoreductase domain"/>
    <property type="match status" value="1"/>
</dbReference>
<protein>
    <submittedName>
        <fullName evidence="2">Aldo/keto reductase</fullName>
    </submittedName>
</protein>
<proteinExistence type="predicted"/>
<dbReference type="CDD" id="cd19092">
    <property type="entry name" value="AKR_BsYcsN_EcYdhF-like"/>
    <property type="match status" value="1"/>
</dbReference>
<dbReference type="InterPro" id="IPR020471">
    <property type="entry name" value="AKR"/>
</dbReference>
<dbReference type="PANTHER" id="PTHR43364">
    <property type="entry name" value="NADH-SPECIFIC METHYLGLYOXAL REDUCTASE-RELATED"/>
    <property type="match status" value="1"/>
</dbReference>
<dbReference type="SUPFAM" id="SSF51430">
    <property type="entry name" value="NAD(P)-linked oxidoreductase"/>
    <property type="match status" value="1"/>
</dbReference>
<dbReference type="GO" id="GO:0005829">
    <property type="term" value="C:cytosol"/>
    <property type="evidence" value="ECO:0007669"/>
    <property type="project" value="TreeGrafter"/>
</dbReference>
<name>A0A7M2X2Y1_9BACT</name>
<dbReference type="Pfam" id="PF00248">
    <property type="entry name" value="Aldo_ket_red"/>
    <property type="match status" value="1"/>
</dbReference>
<dbReference type="PANTHER" id="PTHR43364:SF1">
    <property type="entry name" value="OXIDOREDUCTASE YDHF"/>
    <property type="match status" value="1"/>
</dbReference>